<dbReference type="PROSITE" id="PS00039">
    <property type="entry name" value="DEAD_ATP_HELICASE"/>
    <property type="match status" value="1"/>
</dbReference>
<dbReference type="CDD" id="cd18787">
    <property type="entry name" value="SF2_C_DEAD"/>
    <property type="match status" value="1"/>
</dbReference>
<evidence type="ECO:0000313" key="12">
    <source>
        <dbReference type="Proteomes" id="UP000326759"/>
    </source>
</evidence>
<dbReference type="GO" id="GO:0003724">
    <property type="term" value="F:RNA helicase activity"/>
    <property type="evidence" value="ECO:0007669"/>
    <property type="project" value="UniProtKB-EC"/>
</dbReference>
<dbReference type="AlphaFoldDB" id="A0A5N5TJ81"/>
<organism evidence="11 12">
    <name type="scientific">Armadillidium nasatum</name>
    <dbReference type="NCBI Taxonomy" id="96803"/>
    <lineage>
        <taxon>Eukaryota</taxon>
        <taxon>Metazoa</taxon>
        <taxon>Ecdysozoa</taxon>
        <taxon>Arthropoda</taxon>
        <taxon>Crustacea</taxon>
        <taxon>Multicrustacea</taxon>
        <taxon>Malacostraca</taxon>
        <taxon>Eumalacostraca</taxon>
        <taxon>Peracarida</taxon>
        <taxon>Isopoda</taxon>
        <taxon>Oniscidea</taxon>
        <taxon>Crinocheta</taxon>
        <taxon>Armadillidiidae</taxon>
        <taxon>Armadillidium</taxon>
    </lineage>
</organism>
<evidence type="ECO:0000259" key="8">
    <source>
        <dbReference type="PROSITE" id="PS51192"/>
    </source>
</evidence>
<dbReference type="InterPro" id="IPR000629">
    <property type="entry name" value="RNA-helicase_DEAD-box_CS"/>
</dbReference>
<dbReference type="SMART" id="SM00490">
    <property type="entry name" value="HELICc"/>
    <property type="match status" value="1"/>
</dbReference>
<keyword evidence="5 7" id="KW-0067">ATP-binding</keyword>
<evidence type="ECO:0000256" key="6">
    <source>
        <dbReference type="PROSITE-ProRule" id="PRU00552"/>
    </source>
</evidence>
<reference evidence="11 12" key="1">
    <citation type="journal article" date="2019" name="PLoS Biol.">
        <title>Sex chromosomes control vertical transmission of feminizing Wolbachia symbionts in an isopod.</title>
        <authorList>
            <person name="Becking T."/>
            <person name="Chebbi M.A."/>
            <person name="Giraud I."/>
            <person name="Moumen B."/>
            <person name="Laverre T."/>
            <person name="Caubet Y."/>
            <person name="Peccoud J."/>
            <person name="Gilbert C."/>
            <person name="Cordaux R."/>
        </authorList>
    </citation>
    <scope>NUCLEOTIDE SEQUENCE [LARGE SCALE GENOMIC DNA]</scope>
    <source>
        <strain evidence="11">ANa2</strain>
        <tissue evidence="11">Whole body excluding digestive tract and cuticle</tissue>
    </source>
</reference>
<feature type="domain" description="DEAD-box RNA helicase Q" evidence="10">
    <location>
        <begin position="13"/>
        <end position="41"/>
    </location>
</feature>
<sequence>MADLISLETRNKTFDYFSQLQPWLLRQLKSLKIERPTPVQYHCIPEIINGKDVIGAAKTGSGKTLTFVVPILHHFSIEPYGIFALILTPTRELAYQIAEQFKCVGAPAMLRQGAELNRSPHIVVATPGRLADIMETSPELTFKRIKFVVLDEADRLLDGRFEKQLKSIWKFLPRKRQTLLFSATITSRIQKMKDIATSNVFVWQSNKKESTVQQLEEKYSLVNPAIKDAAMVSLVLKLKKENPKGLAIIFTDTCKSTQILYMMMNELGIDSVCLHSMMKQKERLKALARFKSSQIKFLIATDLASRGLDIPLVQVVINHRIPNLPKTYIHRVGRTARAGRPGSAITFITPNEVKLLLAIEGETGRKMTQIQVNEDEIQKILREVNITKREQQIKLETSDFDERKIIYKRKRLICEGIDPDDEERKRFKAMKRKKVYMSK</sequence>
<dbReference type="GO" id="GO:0005829">
    <property type="term" value="C:cytosol"/>
    <property type="evidence" value="ECO:0007669"/>
    <property type="project" value="TreeGrafter"/>
</dbReference>
<dbReference type="Proteomes" id="UP000326759">
    <property type="component" value="Unassembled WGS sequence"/>
</dbReference>
<keyword evidence="12" id="KW-1185">Reference proteome</keyword>
<evidence type="ECO:0000256" key="4">
    <source>
        <dbReference type="ARBA" id="ARBA00022806"/>
    </source>
</evidence>
<feature type="domain" description="Helicase ATP-binding" evidence="8">
    <location>
        <begin position="44"/>
        <end position="203"/>
    </location>
</feature>
<evidence type="ECO:0000259" key="10">
    <source>
        <dbReference type="PROSITE" id="PS51195"/>
    </source>
</evidence>
<feature type="short sequence motif" description="Q motif" evidence="6">
    <location>
        <begin position="13"/>
        <end position="41"/>
    </location>
</feature>
<keyword evidence="4 7" id="KW-0347">Helicase</keyword>
<evidence type="ECO:0000256" key="5">
    <source>
        <dbReference type="ARBA" id="ARBA00022840"/>
    </source>
</evidence>
<name>A0A5N5TJ81_9CRUS</name>
<comment type="caution">
    <text evidence="11">The sequence shown here is derived from an EMBL/GenBank/DDBJ whole genome shotgun (WGS) entry which is preliminary data.</text>
</comment>
<dbReference type="PANTHER" id="PTHR47959:SF25">
    <property type="entry name" value="RNA HELICASE"/>
    <property type="match status" value="1"/>
</dbReference>
<dbReference type="InterPro" id="IPR014001">
    <property type="entry name" value="Helicase_ATP-bd"/>
</dbReference>
<evidence type="ECO:0000259" key="9">
    <source>
        <dbReference type="PROSITE" id="PS51194"/>
    </source>
</evidence>
<dbReference type="PROSITE" id="PS51194">
    <property type="entry name" value="HELICASE_CTER"/>
    <property type="match status" value="1"/>
</dbReference>
<accession>A0A5N5TJ81</accession>
<dbReference type="GO" id="GO:0005524">
    <property type="term" value="F:ATP binding"/>
    <property type="evidence" value="ECO:0007669"/>
    <property type="project" value="UniProtKB-KW"/>
</dbReference>
<dbReference type="InterPro" id="IPR014014">
    <property type="entry name" value="RNA_helicase_DEAD_Q_motif"/>
</dbReference>
<evidence type="ECO:0000256" key="7">
    <source>
        <dbReference type="RuleBase" id="RU000492"/>
    </source>
</evidence>
<dbReference type="EMBL" id="SEYY01001055">
    <property type="protein sequence ID" value="KAB7505925.1"/>
    <property type="molecule type" value="Genomic_DNA"/>
</dbReference>
<dbReference type="PANTHER" id="PTHR47959">
    <property type="entry name" value="ATP-DEPENDENT RNA HELICASE RHLE-RELATED"/>
    <property type="match status" value="1"/>
</dbReference>
<dbReference type="PROSITE" id="PS51195">
    <property type="entry name" value="Q_MOTIF"/>
    <property type="match status" value="1"/>
</dbReference>
<dbReference type="Pfam" id="PF00271">
    <property type="entry name" value="Helicase_C"/>
    <property type="match status" value="1"/>
</dbReference>
<proteinExistence type="inferred from homology"/>
<dbReference type="Gene3D" id="3.40.50.300">
    <property type="entry name" value="P-loop containing nucleotide triphosphate hydrolases"/>
    <property type="match status" value="2"/>
</dbReference>
<protein>
    <recommendedName>
        <fullName evidence="1">RNA helicase</fullName>
        <ecNumber evidence="1">3.6.4.13</ecNumber>
    </recommendedName>
</protein>
<comment type="similarity">
    <text evidence="7">Belongs to the DEAD box helicase family.</text>
</comment>
<dbReference type="EC" id="3.6.4.13" evidence="1"/>
<dbReference type="GO" id="GO:0016787">
    <property type="term" value="F:hydrolase activity"/>
    <property type="evidence" value="ECO:0007669"/>
    <property type="project" value="UniProtKB-KW"/>
</dbReference>
<evidence type="ECO:0000256" key="2">
    <source>
        <dbReference type="ARBA" id="ARBA00022741"/>
    </source>
</evidence>
<dbReference type="Pfam" id="PF00270">
    <property type="entry name" value="DEAD"/>
    <property type="match status" value="1"/>
</dbReference>
<evidence type="ECO:0000313" key="11">
    <source>
        <dbReference type="EMBL" id="KAB7505925.1"/>
    </source>
</evidence>
<dbReference type="InterPro" id="IPR027417">
    <property type="entry name" value="P-loop_NTPase"/>
</dbReference>
<dbReference type="PROSITE" id="PS51192">
    <property type="entry name" value="HELICASE_ATP_BIND_1"/>
    <property type="match status" value="1"/>
</dbReference>
<dbReference type="GO" id="GO:0003676">
    <property type="term" value="F:nucleic acid binding"/>
    <property type="evidence" value="ECO:0007669"/>
    <property type="project" value="InterPro"/>
</dbReference>
<keyword evidence="3 7" id="KW-0378">Hydrolase</keyword>
<dbReference type="InterPro" id="IPR050079">
    <property type="entry name" value="DEAD_box_RNA_helicase"/>
</dbReference>
<dbReference type="SUPFAM" id="SSF52540">
    <property type="entry name" value="P-loop containing nucleoside triphosphate hydrolases"/>
    <property type="match status" value="1"/>
</dbReference>
<gene>
    <name evidence="11" type="primary">DDX49</name>
    <name evidence="11" type="ORF">Anas_01123</name>
</gene>
<feature type="domain" description="Helicase C-terminal" evidence="9">
    <location>
        <begin position="230"/>
        <end position="378"/>
    </location>
</feature>
<dbReference type="InterPro" id="IPR011545">
    <property type="entry name" value="DEAD/DEAH_box_helicase_dom"/>
</dbReference>
<evidence type="ECO:0000256" key="1">
    <source>
        <dbReference type="ARBA" id="ARBA00012552"/>
    </source>
</evidence>
<dbReference type="InterPro" id="IPR001650">
    <property type="entry name" value="Helicase_C-like"/>
</dbReference>
<evidence type="ECO:0000256" key="3">
    <source>
        <dbReference type="ARBA" id="ARBA00022801"/>
    </source>
</evidence>
<keyword evidence="2 7" id="KW-0547">Nucleotide-binding</keyword>
<dbReference type="SMART" id="SM00487">
    <property type="entry name" value="DEXDc"/>
    <property type="match status" value="1"/>
</dbReference>
<dbReference type="OrthoDB" id="10261904at2759"/>